<name>A0ABS8WC16_9GAMM</name>
<reference evidence="2 3" key="1">
    <citation type="journal article" date="2022" name="Environ. Microbiol. Rep.">
        <title>Eco-phylogenetic analyses reveal divergent evolution of vitamin B12 metabolism in the marine bacterial family 'Psychromonadaceae'.</title>
        <authorList>
            <person name="Jin X."/>
            <person name="Yang Y."/>
            <person name="Cao H."/>
            <person name="Gao B."/>
            <person name="Zhao Z."/>
        </authorList>
    </citation>
    <scope>NUCLEOTIDE SEQUENCE [LARGE SCALE GENOMIC DNA]</scope>
    <source>
        <strain evidence="2 3">MKS20</strain>
    </source>
</reference>
<keyword evidence="1" id="KW-0472">Membrane</keyword>
<evidence type="ECO:0000313" key="3">
    <source>
        <dbReference type="Proteomes" id="UP001201273"/>
    </source>
</evidence>
<gene>
    <name evidence="2" type="ORF">K6Y31_13355</name>
</gene>
<dbReference type="Proteomes" id="UP001201273">
    <property type="component" value="Unassembled WGS sequence"/>
</dbReference>
<dbReference type="RefSeq" id="WP_233053457.1">
    <property type="nucleotide sequence ID" value="NZ_JAIMJA010000013.1"/>
</dbReference>
<protein>
    <submittedName>
        <fullName evidence="2">DUF308 domain-containing protein</fullName>
    </submittedName>
</protein>
<feature type="transmembrane region" description="Helical" evidence="1">
    <location>
        <begin position="147"/>
        <end position="170"/>
    </location>
</feature>
<sequence length="177" mass="18806">MQLYTNIPKELNGQAKSAALIMMVIGALAMVLPVFFATLSVLILGGAVLACGALGFVYNRYLSQKGVTNTSNLVPILFVLLGALLLFMPALTLSVAGFIIGASLIFSGLIGWFAERRIVNPSFWWQLRHGITALLGLILILSGANGAAWLIGVFFGLNMLIAGANVWIAIAGQQRSL</sequence>
<keyword evidence="3" id="KW-1185">Reference proteome</keyword>
<proteinExistence type="predicted"/>
<feature type="transmembrane region" description="Helical" evidence="1">
    <location>
        <begin position="18"/>
        <end position="36"/>
    </location>
</feature>
<evidence type="ECO:0000313" key="2">
    <source>
        <dbReference type="EMBL" id="MCE2595793.1"/>
    </source>
</evidence>
<keyword evidence="1" id="KW-0812">Transmembrane</keyword>
<dbReference type="InterPro" id="IPR005325">
    <property type="entry name" value="DUF308_memb"/>
</dbReference>
<organism evidence="2 3">
    <name type="scientific">Motilimonas cestriensis</name>
    <dbReference type="NCBI Taxonomy" id="2742685"/>
    <lineage>
        <taxon>Bacteria</taxon>
        <taxon>Pseudomonadati</taxon>
        <taxon>Pseudomonadota</taxon>
        <taxon>Gammaproteobacteria</taxon>
        <taxon>Alteromonadales</taxon>
        <taxon>Alteromonadales genera incertae sedis</taxon>
        <taxon>Motilimonas</taxon>
    </lineage>
</organism>
<dbReference type="Pfam" id="PF03729">
    <property type="entry name" value="DUF308"/>
    <property type="match status" value="2"/>
</dbReference>
<dbReference type="EMBL" id="JAIMJA010000013">
    <property type="protein sequence ID" value="MCE2595793.1"/>
    <property type="molecule type" value="Genomic_DNA"/>
</dbReference>
<feature type="transmembrane region" description="Helical" evidence="1">
    <location>
        <begin position="73"/>
        <end position="90"/>
    </location>
</feature>
<feature type="transmembrane region" description="Helical" evidence="1">
    <location>
        <begin position="123"/>
        <end position="141"/>
    </location>
</feature>
<comment type="caution">
    <text evidence="2">The sequence shown here is derived from an EMBL/GenBank/DDBJ whole genome shotgun (WGS) entry which is preliminary data.</text>
</comment>
<evidence type="ECO:0000256" key="1">
    <source>
        <dbReference type="SAM" id="Phobius"/>
    </source>
</evidence>
<feature type="transmembrane region" description="Helical" evidence="1">
    <location>
        <begin position="42"/>
        <end position="61"/>
    </location>
</feature>
<keyword evidence="1" id="KW-1133">Transmembrane helix</keyword>
<accession>A0ABS8WC16</accession>
<feature type="transmembrane region" description="Helical" evidence="1">
    <location>
        <begin position="96"/>
        <end position="114"/>
    </location>
</feature>